<feature type="domain" description="Contractile injection system tube protein N-terminal" evidence="1">
    <location>
        <begin position="15"/>
        <end position="157"/>
    </location>
</feature>
<dbReference type="Proteomes" id="UP001589733">
    <property type="component" value="Unassembled WGS sequence"/>
</dbReference>
<proteinExistence type="predicted"/>
<dbReference type="EMBL" id="JBHLYR010000006">
    <property type="protein sequence ID" value="MFB9990543.1"/>
    <property type="molecule type" value="Genomic_DNA"/>
</dbReference>
<keyword evidence="3" id="KW-1185">Reference proteome</keyword>
<gene>
    <name evidence="2" type="ORF">ACFFLM_00890</name>
</gene>
<comment type="caution">
    <text evidence="2">The sequence shown here is derived from an EMBL/GenBank/DDBJ whole genome shotgun (WGS) entry which is preliminary data.</text>
</comment>
<evidence type="ECO:0000259" key="1">
    <source>
        <dbReference type="Pfam" id="PF19266"/>
    </source>
</evidence>
<evidence type="ECO:0000313" key="3">
    <source>
        <dbReference type="Proteomes" id="UP001589733"/>
    </source>
</evidence>
<protein>
    <recommendedName>
        <fullName evidence="1">Contractile injection system tube protein N-terminal domain-containing protein</fullName>
    </recommendedName>
</protein>
<dbReference type="RefSeq" id="WP_380004568.1">
    <property type="nucleotide sequence ID" value="NZ_JBHLYR010000006.1"/>
</dbReference>
<dbReference type="Pfam" id="PF19266">
    <property type="entry name" value="CIS_tube"/>
    <property type="match status" value="1"/>
</dbReference>
<dbReference type="InterPro" id="IPR045361">
    <property type="entry name" value="CIS_tube_prot_N"/>
</dbReference>
<organism evidence="2 3">
    <name type="scientific">Deinococcus oregonensis</name>
    <dbReference type="NCBI Taxonomy" id="1805970"/>
    <lineage>
        <taxon>Bacteria</taxon>
        <taxon>Thermotogati</taxon>
        <taxon>Deinococcota</taxon>
        <taxon>Deinococci</taxon>
        <taxon>Deinococcales</taxon>
        <taxon>Deinococcaceae</taxon>
        <taxon>Deinococcus</taxon>
    </lineage>
</organism>
<sequence>MSDGQLAKAQIIRLEPKREVIPCMFNPKEYTITKNVNWGQADNSTKDGADLTFGGGNTSNMALELFFDTYYERLSETVVEDVRKYTDKIWNLTYIDEQLRDPKTKKGRPPTILFVWGKTWLFEAVIESMEQQFTLFMPNGMPVRAVVKLQLKQADNGKLKPGGSASTYQISEQYRSVVQATRGGFDPRKTRQGGS</sequence>
<evidence type="ECO:0000313" key="2">
    <source>
        <dbReference type="EMBL" id="MFB9990543.1"/>
    </source>
</evidence>
<accession>A0ABV6ASR3</accession>
<reference evidence="2 3" key="1">
    <citation type="submission" date="2024-09" db="EMBL/GenBank/DDBJ databases">
        <authorList>
            <person name="Sun Q."/>
            <person name="Mori K."/>
        </authorList>
    </citation>
    <scope>NUCLEOTIDE SEQUENCE [LARGE SCALE GENOMIC DNA]</scope>
    <source>
        <strain evidence="2 3">JCM 13503</strain>
    </source>
</reference>
<name>A0ABV6ASR3_9DEIO</name>